<comment type="caution">
    <text evidence="2">The sequence shown here is derived from an EMBL/GenBank/DDBJ whole genome shotgun (WGS) entry which is preliminary data.</text>
</comment>
<dbReference type="AlphaFoldDB" id="A0A2P4UM33"/>
<name>A0A2P4UM33_9ACTN</name>
<dbReference type="InterPro" id="IPR039708">
    <property type="entry name" value="MT1774/Rv1733c-like"/>
</dbReference>
<evidence type="ECO:0000313" key="2">
    <source>
        <dbReference type="EMBL" id="POM26110.1"/>
    </source>
</evidence>
<sequence length="198" mass="21893">MITRVRAGAAGVGRLRRRLGFDRNPLRRPVDRVQWTVGLVLLGLFLVVAPFVAGRTATRTYDAGLRTERVQGASRYHAVARVTDVKVKQDGGRNSSKYAVLRWDAPDGTIRTAETWAWFGAAPGDRRGIWADTDGRLTGRPQKHAETIANASLAGIVAAGAAGLPFLAAYLLVRQSCDRRRRIQWETELARLGRHRII</sequence>
<feature type="transmembrane region" description="Helical" evidence="1">
    <location>
        <begin position="33"/>
        <end position="53"/>
    </location>
</feature>
<keyword evidence="1" id="KW-1133">Transmembrane helix</keyword>
<evidence type="ECO:0000256" key="1">
    <source>
        <dbReference type="SAM" id="Phobius"/>
    </source>
</evidence>
<organism evidence="2 3">
    <name type="scientific">Actinomadura rubteroloni</name>
    <dbReference type="NCBI Taxonomy" id="1926885"/>
    <lineage>
        <taxon>Bacteria</taxon>
        <taxon>Bacillati</taxon>
        <taxon>Actinomycetota</taxon>
        <taxon>Actinomycetes</taxon>
        <taxon>Streptosporangiales</taxon>
        <taxon>Thermomonosporaceae</taxon>
        <taxon>Actinomadura</taxon>
    </lineage>
</organism>
<proteinExistence type="predicted"/>
<dbReference type="PANTHER" id="PTHR42305">
    <property type="entry name" value="MEMBRANE PROTEIN RV1733C-RELATED"/>
    <property type="match status" value="1"/>
</dbReference>
<evidence type="ECO:0000313" key="3">
    <source>
        <dbReference type="Proteomes" id="UP000242367"/>
    </source>
</evidence>
<protein>
    <submittedName>
        <fullName evidence="2">Putative membrane protein</fullName>
    </submittedName>
</protein>
<keyword evidence="1" id="KW-0812">Transmembrane</keyword>
<accession>A0A2P4UM33</accession>
<dbReference type="PANTHER" id="PTHR42305:SF1">
    <property type="entry name" value="MEMBRANE PROTEIN RV1733C-RELATED"/>
    <property type="match status" value="1"/>
</dbReference>
<keyword evidence="3" id="KW-1185">Reference proteome</keyword>
<dbReference type="EMBL" id="MTBP01000001">
    <property type="protein sequence ID" value="POM26110.1"/>
    <property type="molecule type" value="Genomic_DNA"/>
</dbReference>
<dbReference type="Proteomes" id="UP000242367">
    <property type="component" value="Unassembled WGS sequence"/>
</dbReference>
<gene>
    <name evidence="2" type="ORF">BTM25_04980</name>
</gene>
<dbReference type="RefSeq" id="WP_103561123.1">
    <property type="nucleotide sequence ID" value="NZ_MTBP01000001.1"/>
</dbReference>
<reference evidence="2 3" key="1">
    <citation type="journal article" date="2017" name="Chemistry">
        <title>Isolation, Biosynthesis and Chemical Modifications of Rubterolones A-F: Rare Tropolone Alkaloids from Actinomadura sp. 5-2.</title>
        <authorList>
            <person name="Guo H."/>
            <person name="Benndorf R."/>
            <person name="Leichnitz D."/>
            <person name="Klassen J.L."/>
            <person name="Vollmers J."/>
            <person name="Gorls H."/>
            <person name="Steinacker M."/>
            <person name="Weigel C."/>
            <person name="Dahse H.M."/>
            <person name="Kaster A.K."/>
            <person name="de Beer Z.W."/>
            <person name="Poulsen M."/>
            <person name="Beemelmanns C."/>
        </authorList>
    </citation>
    <scope>NUCLEOTIDE SEQUENCE [LARGE SCALE GENOMIC DNA]</scope>
    <source>
        <strain evidence="2 3">5-2</strain>
    </source>
</reference>
<keyword evidence="1" id="KW-0472">Membrane</keyword>
<feature type="transmembrane region" description="Helical" evidence="1">
    <location>
        <begin position="151"/>
        <end position="173"/>
    </location>
</feature>